<feature type="transmembrane region" description="Helical" evidence="1">
    <location>
        <begin position="123"/>
        <end position="144"/>
    </location>
</feature>
<accession>B4D418</accession>
<dbReference type="RefSeq" id="WP_006980981.1">
    <property type="nucleotide sequence ID" value="NZ_ABVL01000010.1"/>
</dbReference>
<evidence type="ECO:0000313" key="3">
    <source>
        <dbReference type="Proteomes" id="UP000005824"/>
    </source>
</evidence>
<keyword evidence="1" id="KW-0812">Transmembrane</keyword>
<gene>
    <name evidence="2" type="ORF">CfE428DRAFT_3656</name>
</gene>
<protein>
    <submittedName>
        <fullName evidence="2">Uncharacterized protein</fullName>
    </submittedName>
</protein>
<comment type="caution">
    <text evidence="2">The sequence shown here is derived from an EMBL/GenBank/DDBJ whole genome shotgun (WGS) entry which is preliminary data.</text>
</comment>
<dbReference type="Proteomes" id="UP000005824">
    <property type="component" value="Unassembled WGS sequence"/>
</dbReference>
<feature type="transmembrane region" description="Helical" evidence="1">
    <location>
        <begin position="63"/>
        <end position="84"/>
    </location>
</feature>
<dbReference type="STRING" id="497964.CfE428DRAFT_3656"/>
<reference evidence="2 3" key="1">
    <citation type="journal article" date="2011" name="J. Bacteriol.">
        <title>Genome sequence of Chthoniobacter flavus Ellin428, an aerobic heterotrophic soil bacterium.</title>
        <authorList>
            <person name="Kant R."/>
            <person name="van Passel M.W."/>
            <person name="Palva A."/>
            <person name="Lucas S."/>
            <person name="Lapidus A."/>
            <person name="Glavina Del Rio T."/>
            <person name="Dalin E."/>
            <person name="Tice H."/>
            <person name="Bruce D."/>
            <person name="Goodwin L."/>
            <person name="Pitluck S."/>
            <person name="Larimer F.W."/>
            <person name="Land M.L."/>
            <person name="Hauser L."/>
            <person name="Sangwan P."/>
            <person name="de Vos W.M."/>
            <person name="Janssen P.H."/>
            <person name="Smidt H."/>
        </authorList>
    </citation>
    <scope>NUCLEOTIDE SEQUENCE [LARGE SCALE GENOMIC DNA]</scope>
    <source>
        <strain evidence="2 3">Ellin428</strain>
    </source>
</reference>
<keyword evidence="1" id="KW-0472">Membrane</keyword>
<dbReference type="InParanoid" id="B4D418"/>
<keyword evidence="3" id="KW-1185">Reference proteome</keyword>
<feature type="transmembrane region" description="Helical" evidence="1">
    <location>
        <begin position="91"/>
        <end position="111"/>
    </location>
</feature>
<evidence type="ECO:0000256" key="1">
    <source>
        <dbReference type="SAM" id="Phobius"/>
    </source>
</evidence>
<dbReference type="EMBL" id="ABVL01000010">
    <property type="protein sequence ID" value="EDY18998.1"/>
    <property type="molecule type" value="Genomic_DNA"/>
</dbReference>
<feature type="transmembrane region" description="Helical" evidence="1">
    <location>
        <begin position="21"/>
        <end position="43"/>
    </location>
</feature>
<name>B4D418_9BACT</name>
<organism evidence="2 3">
    <name type="scientific">Chthoniobacter flavus Ellin428</name>
    <dbReference type="NCBI Taxonomy" id="497964"/>
    <lineage>
        <taxon>Bacteria</taxon>
        <taxon>Pseudomonadati</taxon>
        <taxon>Verrucomicrobiota</taxon>
        <taxon>Spartobacteria</taxon>
        <taxon>Chthoniobacterales</taxon>
        <taxon>Chthoniobacteraceae</taxon>
        <taxon>Chthoniobacter</taxon>
    </lineage>
</organism>
<sequence>MTTASDLPAAKASLPRRIWGSVLSIFVGWLTLNLVLIVVSIAVNAEWKSALGDWLQTALAEMLISGMVTGIVWLVALLPLYVFVPLRFWLWRWYVCTPCGALAGAGIMLWYLHFRTWVWDDLLVAVALGAIPGGVTCLFGSLTAGRFHQPPARPVRLRS</sequence>
<dbReference type="AlphaFoldDB" id="B4D418"/>
<evidence type="ECO:0000313" key="2">
    <source>
        <dbReference type="EMBL" id="EDY18998.1"/>
    </source>
</evidence>
<proteinExistence type="predicted"/>
<keyword evidence="1" id="KW-1133">Transmembrane helix</keyword>